<name>A0A330LKJ8_9GAMM</name>
<dbReference type="EMBL" id="LS483250">
    <property type="protein sequence ID" value="SQD77360.1"/>
    <property type="molecule type" value="Genomic_DNA"/>
</dbReference>
<evidence type="ECO:0000313" key="1">
    <source>
        <dbReference type="EMBL" id="SQD77360.1"/>
    </source>
</evidence>
<dbReference type="OrthoDB" id="5764251at2"/>
<dbReference type="Proteomes" id="UP000250163">
    <property type="component" value="Chromosome MORIYA"/>
</dbReference>
<reference evidence="2" key="1">
    <citation type="submission" date="2018-05" db="EMBL/GenBank/DDBJ databases">
        <authorList>
            <person name="Cea G.-C."/>
            <person name="William W."/>
        </authorList>
    </citation>
    <scope>NUCLEOTIDE SEQUENCE [LARGE SCALE GENOMIC DNA]</scope>
    <source>
        <strain evidence="2">DB21MT 5</strain>
    </source>
</reference>
<protein>
    <recommendedName>
        <fullName evidence="3">PilZ domain-containing protein</fullName>
    </recommendedName>
</protein>
<sequence length="202" mass="23054">MTQQYFSIKHSLSVNIEPVSIDQVPTSRLALENEMPIPFKMANDVAEIDSSALRSIRNIGEQADALADFLQMQNNKINLIMGYVLAQQDHPESRFDTSVFGAGEIKFLAHGDLTLDQAVRIKIFLPNDSSAIYCYGTISAREVQETDPTLIEYTASYTRIRDIDREILIRATLRIQQLQLKQRAELRQQHDLKNDDPQYNPQ</sequence>
<gene>
    <name evidence="1" type="ORF">MORIYA_0882</name>
</gene>
<evidence type="ECO:0000313" key="2">
    <source>
        <dbReference type="Proteomes" id="UP000250163"/>
    </source>
</evidence>
<evidence type="ECO:0008006" key="3">
    <source>
        <dbReference type="Google" id="ProtNLM"/>
    </source>
</evidence>
<keyword evidence="2" id="KW-1185">Reference proteome</keyword>
<dbReference type="AlphaFoldDB" id="A0A330LKJ8"/>
<organism evidence="1 2">
    <name type="scientific">Moritella yayanosii</name>
    <dbReference type="NCBI Taxonomy" id="69539"/>
    <lineage>
        <taxon>Bacteria</taxon>
        <taxon>Pseudomonadati</taxon>
        <taxon>Pseudomonadota</taxon>
        <taxon>Gammaproteobacteria</taxon>
        <taxon>Alteromonadales</taxon>
        <taxon>Moritellaceae</taxon>
        <taxon>Moritella</taxon>
    </lineage>
</organism>
<dbReference type="RefSeq" id="WP_112712940.1">
    <property type="nucleotide sequence ID" value="NZ_LS483250.1"/>
</dbReference>
<accession>A0A330LKJ8</accession>
<proteinExistence type="predicted"/>
<dbReference type="KEGG" id="mya:MORIYA_0882"/>